<comment type="caution">
    <text evidence="1">The sequence shown here is derived from an EMBL/GenBank/DDBJ whole genome shotgun (WGS) entry which is preliminary data.</text>
</comment>
<sequence length="82" mass="9136">MIRQTVLSDYFFKNIYICQNKGVGGGGGGGVEEEDKTSARQPSLLPVYSEIPFEYFPYAKNLCDSGKSTRLSRGHCMYNVCL</sequence>
<accession>A0A8S3YSY1</accession>
<evidence type="ECO:0000313" key="1">
    <source>
        <dbReference type="EMBL" id="CAG5117386.1"/>
    </source>
</evidence>
<protein>
    <submittedName>
        <fullName evidence="1">Uncharacterized protein</fullName>
    </submittedName>
</protein>
<keyword evidence="2" id="KW-1185">Reference proteome</keyword>
<gene>
    <name evidence="1" type="ORF">CUNI_LOCUS2944</name>
</gene>
<evidence type="ECO:0000313" key="2">
    <source>
        <dbReference type="Proteomes" id="UP000678393"/>
    </source>
</evidence>
<proteinExistence type="predicted"/>
<reference evidence="1" key="1">
    <citation type="submission" date="2021-04" db="EMBL/GenBank/DDBJ databases">
        <authorList>
            <consortium name="Molecular Ecology Group"/>
        </authorList>
    </citation>
    <scope>NUCLEOTIDE SEQUENCE</scope>
</reference>
<dbReference type="EMBL" id="CAJHNH020000398">
    <property type="protein sequence ID" value="CAG5117386.1"/>
    <property type="molecule type" value="Genomic_DNA"/>
</dbReference>
<name>A0A8S3YSY1_9EUPU</name>
<dbReference type="Proteomes" id="UP000678393">
    <property type="component" value="Unassembled WGS sequence"/>
</dbReference>
<organism evidence="1 2">
    <name type="scientific">Candidula unifasciata</name>
    <dbReference type="NCBI Taxonomy" id="100452"/>
    <lineage>
        <taxon>Eukaryota</taxon>
        <taxon>Metazoa</taxon>
        <taxon>Spiralia</taxon>
        <taxon>Lophotrochozoa</taxon>
        <taxon>Mollusca</taxon>
        <taxon>Gastropoda</taxon>
        <taxon>Heterobranchia</taxon>
        <taxon>Euthyneura</taxon>
        <taxon>Panpulmonata</taxon>
        <taxon>Eupulmonata</taxon>
        <taxon>Stylommatophora</taxon>
        <taxon>Helicina</taxon>
        <taxon>Helicoidea</taxon>
        <taxon>Geomitridae</taxon>
        <taxon>Candidula</taxon>
    </lineage>
</organism>
<dbReference type="AlphaFoldDB" id="A0A8S3YSY1"/>
<feature type="non-terminal residue" evidence="1">
    <location>
        <position position="1"/>
    </location>
</feature>